<dbReference type="Proteomes" id="UP000814033">
    <property type="component" value="Unassembled WGS sequence"/>
</dbReference>
<proteinExistence type="predicted"/>
<dbReference type="EMBL" id="MU275856">
    <property type="protein sequence ID" value="KAI0050974.1"/>
    <property type="molecule type" value="Genomic_DNA"/>
</dbReference>
<protein>
    <submittedName>
        <fullName evidence="1">Uncharacterized protein</fullName>
    </submittedName>
</protein>
<name>A0ACB8S3B1_9AGAM</name>
<gene>
    <name evidence="1" type="ORF">FA95DRAFT_1555013</name>
</gene>
<evidence type="ECO:0000313" key="2">
    <source>
        <dbReference type="Proteomes" id="UP000814033"/>
    </source>
</evidence>
<reference evidence="1" key="2">
    <citation type="journal article" date="2022" name="New Phytol.">
        <title>Evolutionary transition to the ectomycorrhizal habit in the genomes of a hyperdiverse lineage of mushroom-forming fungi.</title>
        <authorList>
            <person name="Looney B."/>
            <person name="Miyauchi S."/>
            <person name="Morin E."/>
            <person name="Drula E."/>
            <person name="Courty P.E."/>
            <person name="Kohler A."/>
            <person name="Kuo A."/>
            <person name="LaButti K."/>
            <person name="Pangilinan J."/>
            <person name="Lipzen A."/>
            <person name="Riley R."/>
            <person name="Andreopoulos W."/>
            <person name="He G."/>
            <person name="Johnson J."/>
            <person name="Nolan M."/>
            <person name="Tritt A."/>
            <person name="Barry K.W."/>
            <person name="Grigoriev I.V."/>
            <person name="Nagy L.G."/>
            <person name="Hibbett D."/>
            <person name="Henrissat B."/>
            <person name="Matheny P.B."/>
            <person name="Labbe J."/>
            <person name="Martin F.M."/>
        </authorList>
    </citation>
    <scope>NUCLEOTIDE SEQUENCE</scope>
    <source>
        <strain evidence="1">FP105234-sp</strain>
    </source>
</reference>
<evidence type="ECO:0000313" key="1">
    <source>
        <dbReference type="EMBL" id="KAI0050974.1"/>
    </source>
</evidence>
<keyword evidence="2" id="KW-1185">Reference proteome</keyword>
<organism evidence="1 2">
    <name type="scientific">Auriscalpium vulgare</name>
    <dbReference type="NCBI Taxonomy" id="40419"/>
    <lineage>
        <taxon>Eukaryota</taxon>
        <taxon>Fungi</taxon>
        <taxon>Dikarya</taxon>
        <taxon>Basidiomycota</taxon>
        <taxon>Agaricomycotina</taxon>
        <taxon>Agaricomycetes</taxon>
        <taxon>Russulales</taxon>
        <taxon>Auriscalpiaceae</taxon>
        <taxon>Auriscalpium</taxon>
    </lineage>
</organism>
<sequence length="301" mass="33074">MTPPRPRAPTASAPHARTRPGYLSPSRRPAPAAASRHVIINHPAASECARAAPRLAIATRTSDSPRARTLTLCICLPRWWRPSDSDERRQHARPHMCIVPYSPLRVRPAHHMRAREPACRRACVRARPCVAGRLGGRCRPWCRRALPTACKGGRRHAHSGTDGTIRHQELHQLSARASHSVLPPAAAPASPRTAATRRSFFAGWRSPMRRHAKSGHFRRPRLTQARSGARQRRRSARTARSSPSRLGPRPPPTLTQLATLGRTPGAVPASCGVRTALPPVPTSIRTSSRTLYTLLQSSLPQ</sequence>
<reference evidence="1" key="1">
    <citation type="submission" date="2021-02" db="EMBL/GenBank/DDBJ databases">
        <authorList>
            <consortium name="DOE Joint Genome Institute"/>
            <person name="Ahrendt S."/>
            <person name="Looney B.P."/>
            <person name="Miyauchi S."/>
            <person name="Morin E."/>
            <person name="Drula E."/>
            <person name="Courty P.E."/>
            <person name="Chicoki N."/>
            <person name="Fauchery L."/>
            <person name="Kohler A."/>
            <person name="Kuo A."/>
            <person name="Labutti K."/>
            <person name="Pangilinan J."/>
            <person name="Lipzen A."/>
            <person name="Riley R."/>
            <person name="Andreopoulos W."/>
            <person name="He G."/>
            <person name="Johnson J."/>
            <person name="Barry K.W."/>
            <person name="Grigoriev I.V."/>
            <person name="Nagy L."/>
            <person name="Hibbett D."/>
            <person name="Henrissat B."/>
            <person name="Matheny P.B."/>
            <person name="Labbe J."/>
            <person name="Martin F."/>
        </authorList>
    </citation>
    <scope>NUCLEOTIDE SEQUENCE</scope>
    <source>
        <strain evidence="1">FP105234-sp</strain>
    </source>
</reference>
<accession>A0ACB8S3B1</accession>
<comment type="caution">
    <text evidence="1">The sequence shown here is derived from an EMBL/GenBank/DDBJ whole genome shotgun (WGS) entry which is preliminary data.</text>
</comment>